<sequence length="143" mass="15526">MRICATITALALLATPAIAGASDTTLDGHYAAYRAKTTTETDRGPRNDEDCRRFFASELFETRYKGEDLNISGNRWEDNMDVSAVTGTVVLQKSKGGGIPFTINRESEGDSGPAKGTVKRVGRLGLSFAFSGERVLYYCKMDG</sequence>
<evidence type="ECO:0000256" key="1">
    <source>
        <dbReference type="SAM" id="SignalP"/>
    </source>
</evidence>
<dbReference type="EMBL" id="JAVRAF010000034">
    <property type="protein sequence ID" value="MDX8305867.1"/>
    <property type="molecule type" value="Genomic_DNA"/>
</dbReference>
<dbReference type="AlphaFoldDB" id="A0AAW9FGX9"/>
<keyword evidence="1" id="KW-0732">Signal</keyword>
<accession>A0AAW9FGX9</accession>
<reference evidence="2" key="1">
    <citation type="journal article" date="2023" name="Phytobiomes J">
        <title>Deciphering the key players within the bacterial microbiota associated with aerial crown gall tumors on rhododendron: Insights into the gallobiome.</title>
        <authorList>
            <person name="Kuzmanovic N."/>
            <person name="Nesme J."/>
            <person name="Wolf J."/>
            <person name="Neumann-Schaal M."/>
            <person name="Petersen J."/>
            <person name="Fernandez-Gnecco G."/>
            <person name="Sproeer C."/>
            <person name="Bunk B."/>
            <person name="Overmann J."/>
            <person name="Sorensen S.J."/>
            <person name="Idczak E."/>
            <person name="Smalla K."/>
        </authorList>
    </citation>
    <scope>NUCLEOTIDE SEQUENCE</scope>
    <source>
        <strain evidence="2">Rho-11.1</strain>
    </source>
</reference>
<proteinExistence type="predicted"/>
<feature type="chain" id="PRO_5043353606" evidence="1">
    <location>
        <begin position="20"/>
        <end position="143"/>
    </location>
</feature>
<name>A0AAW9FGX9_9HYPH</name>
<dbReference type="RefSeq" id="WP_320203904.1">
    <property type="nucleotide sequence ID" value="NZ_CP192787.1"/>
</dbReference>
<feature type="signal peptide" evidence="1">
    <location>
        <begin position="1"/>
        <end position="19"/>
    </location>
</feature>
<evidence type="ECO:0000313" key="2">
    <source>
        <dbReference type="EMBL" id="MDX8305867.1"/>
    </source>
</evidence>
<protein>
    <submittedName>
        <fullName evidence="2">Uncharacterized protein</fullName>
    </submittedName>
</protein>
<gene>
    <name evidence="2" type="ORF">RMR22_26980</name>
</gene>
<organism evidence="2">
    <name type="scientific">Agrobacterium rosae</name>
    <dbReference type="NCBI Taxonomy" id="1972867"/>
    <lineage>
        <taxon>Bacteria</taxon>
        <taxon>Pseudomonadati</taxon>
        <taxon>Pseudomonadota</taxon>
        <taxon>Alphaproteobacteria</taxon>
        <taxon>Hyphomicrobiales</taxon>
        <taxon>Rhizobiaceae</taxon>
        <taxon>Rhizobium/Agrobacterium group</taxon>
        <taxon>Agrobacterium</taxon>
    </lineage>
</organism>
<comment type="caution">
    <text evidence="2">The sequence shown here is derived from an EMBL/GenBank/DDBJ whole genome shotgun (WGS) entry which is preliminary data.</text>
</comment>